<comment type="caution">
    <text evidence="1">The sequence shown here is derived from an EMBL/GenBank/DDBJ whole genome shotgun (WGS) entry which is preliminary data.</text>
</comment>
<organism evidence="1 2">
    <name type="scientific">Siccirubricoccus soli</name>
    <dbReference type="NCBI Taxonomy" id="2899147"/>
    <lineage>
        <taxon>Bacteria</taxon>
        <taxon>Pseudomonadati</taxon>
        <taxon>Pseudomonadota</taxon>
        <taxon>Alphaproteobacteria</taxon>
        <taxon>Acetobacterales</taxon>
        <taxon>Roseomonadaceae</taxon>
        <taxon>Siccirubricoccus</taxon>
    </lineage>
</organism>
<dbReference type="EMBL" id="JAFIRR010000087">
    <property type="protein sequence ID" value="MCO6417332.1"/>
    <property type="molecule type" value="Genomic_DNA"/>
</dbReference>
<reference evidence="1 2" key="1">
    <citation type="submission" date="2021-12" db="EMBL/GenBank/DDBJ databases">
        <title>Siccirubricoccus leaddurans sp. nov., a high concentration Zn2+ tolerance bacterium.</title>
        <authorList>
            <person name="Cao Y."/>
        </authorList>
    </citation>
    <scope>NUCLEOTIDE SEQUENCE [LARGE SCALE GENOMIC DNA]</scope>
    <source>
        <strain evidence="1 2">KC 17139</strain>
    </source>
</reference>
<evidence type="ECO:0000313" key="1">
    <source>
        <dbReference type="EMBL" id="MCO6417332.1"/>
    </source>
</evidence>
<dbReference type="RefSeq" id="WP_252953963.1">
    <property type="nucleotide sequence ID" value="NZ_JAFIRR010000087.1"/>
</dbReference>
<keyword evidence="2" id="KW-1185">Reference proteome</keyword>
<evidence type="ECO:0000313" key="2">
    <source>
        <dbReference type="Proteomes" id="UP001523392"/>
    </source>
</evidence>
<proteinExistence type="predicted"/>
<dbReference type="Proteomes" id="UP001523392">
    <property type="component" value="Unassembled WGS sequence"/>
</dbReference>
<sequence length="315" mass="33972">MFLLLLLGAVPSPAQDLTPFFVQAGCADAAGRLRPGTLPFEPGCDRKLPLAAGQPLPYRKHDWPAAYEAAAWPHGYQASDSLLGRLRGRPAALQSFDFADATRAFARLDPGDGGQAVILGPGGAWVALTEDGSGGRQWFQGPRCGRPALRGEPDPGWLLALPPLQEGWQQRVVRLGISAAPEACPAALGPSLTRWRLLRLELPWREAGGAPQRVPAEALLSEHYGGASLAAADHLERFWFVRDLGLVRWERWETPARSRALRVAAMAELLTTSGRCPPMAGAEPPAPGWQAVDCRLWTNIRRAGAEAPLSGLGWR</sequence>
<gene>
    <name evidence="1" type="ORF">JYK14_14325</name>
</gene>
<protein>
    <submittedName>
        <fullName evidence="1">Uncharacterized protein</fullName>
    </submittedName>
</protein>
<name>A0ABT1D6W5_9PROT</name>
<accession>A0ABT1D6W5</accession>